<organism evidence="3 4">
    <name type="scientific">Myodes glareolus</name>
    <name type="common">Bank vole</name>
    <name type="synonym">Clethrionomys glareolus</name>
    <dbReference type="NCBI Taxonomy" id="447135"/>
    <lineage>
        <taxon>Eukaryota</taxon>
        <taxon>Metazoa</taxon>
        <taxon>Chordata</taxon>
        <taxon>Craniata</taxon>
        <taxon>Vertebrata</taxon>
        <taxon>Euteleostomi</taxon>
        <taxon>Mammalia</taxon>
        <taxon>Eutheria</taxon>
        <taxon>Euarchontoglires</taxon>
        <taxon>Glires</taxon>
        <taxon>Rodentia</taxon>
        <taxon>Myomorpha</taxon>
        <taxon>Muroidea</taxon>
        <taxon>Cricetidae</taxon>
        <taxon>Arvicolinae</taxon>
        <taxon>Myodes</taxon>
    </lineage>
</organism>
<comment type="caution">
    <text evidence="3">The sequence shown here is derived from an EMBL/GenBank/DDBJ whole genome shotgun (WGS) entry which is preliminary data.</text>
</comment>
<keyword evidence="2" id="KW-0812">Transmembrane</keyword>
<protein>
    <submittedName>
        <fullName evidence="3">Uncharacterized protein</fullName>
    </submittedName>
</protein>
<feature type="transmembrane region" description="Helical" evidence="2">
    <location>
        <begin position="43"/>
        <end position="62"/>
    </location>
</feature>
<keyword evidence="2" id="KW-1133">Transmembrane helix</keyword>
<dbReference type="AlphaFoldDB" id="A0AAW0HIZ8"/>
<keyword evidence="4" id="KW-1185">Reference proteome</keyword>
<evidence type="ECO:0000313" key="4">
    <source>
        <dbReference type="Proteomes" id="UP001488838"/>
    </source>
</evidence>
<dbReference type="Proteomes" id="UP001488838">
    <property type="component" value="Unassembled WGS sequence"/>
</dbReference>
<evidence type="ECO:0000256" key="1">
    <source>
        <dbReference type="SAM" id="MobiDB-lite"/>
    </source>
</evidence>
<reference evidence="3 4" key="1">
    <citation type="journal article" date="2023" name="bioRxiv">
        <title>Conserved and derived expression patterns and positive selection on dental genes reveal complex evolutionary context of ever-growing rodent molars.</title>
        <authorList>
            <person name="Calamari Z.T."/>
            <person name="Song A."/>
            <person name="Cohen E."/>
            <person name="Akter M."/>
            <person name="Roy R.D."/>
            <person name="Hallikas O."/>
            <person name="Christensen M.M."/>
            <person name="Li P."/>
            <person name="Marangoni P."/>
            <person name="Jernvall J."/>
            <person name="Klein O.D."/>
        </authorList>
    </citation>
    <scope>NUCLEOTIDE SEQUENCE [LARGE SCALE GENOMIC DNA]</scope>
    <source>
        <strain evidence="3">V071</strain>
    </source>
</reference>
<feature type="compositionally biased region" description="Basic and acidic residues" evidence="1">
    <location>
        <begin position="1"/>
        <end position="12"/>
    </location>
</feature>
<evidence type="ECO:0000313" key="3">
    <source>
        <dbReference type="EMBL" id="KAK7802361.1"/>
    </source>
</evidence>
<sequence>MGRPGLPEEKVSDAQLSGAPDAPGDAPEDDIHGIEDSDLMPSVTLGTALFLLFLLMSFWLAWPRCHTSYEEGS</sequence>
<evidence type="ECO:0000256" key="2">
    <source>
        <dbReference type="SAM" id="Phobius"/>
    </source>
</evidence>
<gene>
    <name evidence="3" type="ORF">U0070_018111</name>
</gene>
<feature type="region of interest" description="Disordered" evidence="1">
    <location>
        <begin position="1"/>
        <end position="37"/>
    </location>
</feature>
<name>A0AAW0HIZ8_MYOGA</name>
<dbReference type="EMBL" id="JBBHLL010000465">
    <property type="protein sequence ID" value="KAK7802361.1"/>
    <property type="molecule type" value="Genomic_DNA"/>
</dbReference>
<keyword evidence="2" id="KW-0472">Membrane</keyword>
<proteinExistence type="predicted"/>
<accession>A0AAW0HIZ8</accession>